<dbReference type="RefSeq" id="WP_190463775.1">
    <property type="nucleotide sequence ID" value="NZ_JACJPW010000015.1"/>
</dbReference>
<accession>A0A926ZGD5</accession>
<dbReference type="AlphaFoldDB" id="A0A926ZGD5"/>
<evidence type="ECO:0000256" key="1">
    <source>
        <dbReference type="SAM" id="Phobius"/>
    </source>
</evidence>
<reference evidence="2" key="1">
    <citation type="journal article" date="2015" name="ISME J.">
        <title>Draft Genome Sequence of Streptomyces incarnatus NRRL8089, which Produces the Nucleoside Antibiotic Sinefungin.</title>
        <authorList>
            <person name="Oshima K."/>
            <person name="Hattori M."/>
            <person name="Shimizu H."/>
            <person name="Fukuda K."/>
            <person name="Nemoto M."/>
            <person name="Inagaki K."/>
            <person name="Tamura T."/>
        </authorList>
    </citation>
    <scope>NUCLEOTIDE SEQUENCE</scope>
    <source>
        <strain evidence="2">FACHB-1375</strain>
    </source>
</reference>
<comment type="caution">
    <text evidence="2">The sequence shown here is derived from an EMBL/GenBank/DDBJ whole genome shotgun (WGS) entry which is preliminary data.</text>
</comment>
<dbReference type="Proteomes" id="UP000641646">
    <property type="component" value="Unassembled WGS sequence"/>
</dbReference>
<keyword evidence="1" id="KW-0472">Membrane</keyword>
<feature type="transmembrane region" description="Helical" evidence="1">
    <location>
        <begin position="20"/>
        <end position="44"/>
    </location>
</feature>
<keyword evidence="3" id="KW-1185">Reference proteome</keyword>
<name>A0A926ZGD5_9CYAN</name>
<dbReference type="EMBL" id="JACJPW010000015">
    <property type="protein sequence ID" value="MBD2181012.1"/>
    <property type="molecule type" value="Genomic_DNA"/>
</dbReference>
<gene>
    <name evidence="2" type="ORF">H6G03_07850</name>
</gene>
<sequence>MFKSLDKPKQNRIFLESKDILPLCFVGLTAFTSLTFLFTLFVSFKVSQLAARKTTFVQMVNGKTMVVSEQDYLYRQPEVVKEVVRQWADLTFNWDGVIPGTKELDKGRDIGKGKRVTTNTYFASFLIESGPQGFRGAALQALADITPSRVFSGQVRSKVIISYLSAPRQTRIGEWEIDMVATRVLVSLPGGVDEEIPFNRTFTLKAVDIPSPPAADASALEQQLYQIRKAGLEITKITEFTPN</sequence>
<keyword evidence="1" id="KW-0812">Transmembrane</keyword>
<evidence type="ECO:0000313" key="3">
    <source>
        <dbReference type="Proteomes" id="UP000641646"/>
    </source>
</evidence>
<proteinExistence type="predicted"/>
<reference evidence="2" key="2">
    <citation type="submission" date="2020-08" db="EMBL/GenBank/DDBJ databases">
        <authorList>
            <person name="Chen M."/>
            <person name="Teng W."/>
            <person name="Zhao L."/>
            <person name="Hu C."/>
            <person name="Zhou Y."/>
            <person name="Han B."/>
            <person name="Song L."/>
            <person name="Shu W."/>
        </authorList>
    </citation>
    <scope>NUCLEOTIDE SEQUENCE</scope>
    <source>
        <strain evidence="2">FACHB-1375</strain>
    </source>
</reference>
<protein>
    <submittedName>
        <fullName evidence="2">Uncharacterized protein</fullName>
    </submittedName>
</protein>
<evidence type="ECO:0000313" key="2">
    <source>
        <dbReference type="EMBL" id="MBD2181012.1"/>
    </source>
</evidence>
<organism evidence="2 3">
    <name type="scientific">Aerosakkonema funiforme FACHB-1375</name>
    <dbReference type="NCBI Taxonomy" id="2949571"/>
    <lineage>
        <taxon>Bacteria</taxon>
        <taxon>Bacillati</taxon>
        <taxon>Cyanobacteriota</taxon>
        <taxon>Cyanophyceae</taxon>
        <taxon>Oscillatoriophycideae</taxon>
        <taxon>Aerosakkonematales</taxon>
        <taxon>Aerosakkonemataceae</taxon>
        <taxon>Aerosakkonema</taxon>
    </lineage>
</organism>
<keyword evidence="1" id="KW-1133">Transmembrane helix</keyword>